<dbReference type="SMART" id="SM00487">
    <property type="entry name" value="DEXDc"/>
    <property type="match status" value="1"/>
</dbReference>
<evidence type="ECO:0000256" key="7">
    <source>
        <dbReference type="HAMAP-Rule" id="MF_00968"/>
    </source>
</evidence>
<dbReference type="GO" id="GO:0009266">
    <property type="term" value="P:response to temperature stimulus"/>
    <property type="evidence" value="ECO:0007669"/>
    <property type="project" value="UniProtKB-ARBA"/>
</dbReference>
<dbReference type="AlphaFoldDB" id="A0AAJ0UI25"/>
<evidence type="ECO:0000256" key="3">
    <source>
        <dbReference type="ARBA" id="ARBA00022801"/>
    </source>
</evidence>
<feature type="domain" description="Helicase ATP-binding" evidence="10">
    <location>
        <begin position="32"/>
        <end position="233"/>
    </location>
</feature>
<protein>
    <recommendedName>
        <fullName evidence="7">ATP-dependent RNA helicase RhlE</fullName>
        <ecNumber evidence="7">3.6.4.13</ecNumber>
    </recommendedName>
</protein>
<reference evidence="13" key="2">
    <citation type="journal article" date="2020" name="Microorganisms">
        <title>Osmotic Adaptation and Compatible Solute Biosynthesis of Phototrophic Bacteria as Revealed from Genome Analyses.</title>
        <authorList>
            <person name="Imhoff J.F."/>
            <person name="Rahn T."/>
            <person name="Kunzel S."/>
            <person name="Keller A."/>
            <person name="Neulinger S.C."/>
        </authorList>
    </citation>
    <scope>NUCLEOTIDE SEQUENCE</scope>
    <source>
        <strain evidence="13">DSM 4395</strain>
    </source>
</reference>
<dbReference type="InterPro" id="IPR014014">
    <property type="entry name" value="RNA_helicase_DEAD_Q_motif"/>
</dbReference>
<dbReference type="CDD" id="cd18787">
    <property type="entry name" value="SF2_C_DEAD"/>
    <property type="match status" value="1"/>
</dbReference>
<keyword evidence="4 7" id="KW-0347">Helicase</keyword>
<dbReference type="InterPro" id="IPR044742">
    <property type="entry name" value="DEAD/DEAH_RhlB"/>
</dbReference>
<evidence type="ECO:0000256" key="2">
    <source>
        <dbReference type="ARBA" id="ARBA00022741"/>
    </source>
</evidence>
<name>A0AAJ0UI25_HALSE</name>
<dbReference type="EMBL" id="NHSF01000070">
    <property type="protein sequence ID" value="MBK5931879.1"/>
    <property type="molecule type" value="Genomic_DNA"/>
</dbReference>
<reference evidence="13" key="1">
    <citation type="submission" date="2017-05" db="EMBL/GenBank/DDBJ databases">
        <authorList>
            <person name="Imhoff J.F."/>
            <person name="Rahn T."/>
            <person name="Kuenzel S."/>
            <person name="Neulinger S.C."/>
        </authorList>
    </citation>
    <scope>NUCLEOTIDE SEQUENCE</scope>
    <source>
        <strain evidence="13">DSM 4395</strain>
    </source>
</reference>
<dbReference type="PROSITE" id="PS51192">
    <property type="entry name" value="HELICASE_ATP_BIND_1"/>
    <property type="match status" value="1"/>
</dbReference>
<dbReference type="PROSITE" id="PS51195">
    <property type="entry name" value="Q_MOTIF"/>
    <property type="match status" value="1"/>
</dbReference>
<evidence type="ECO:0000259" key="10">
    <source>
        <dbReference type="PROSITE" id="PS51192"/>
    </source>
</evidence>
<dbReference type="Proteomes" id="UP001296967">
    <property type="component" value="Unassembled WGS sequence"/>
</dbReference>
<accession>A0AAJ0UI25</accession>
<comment type="catalytic activity">
    <reaction evidence="6 7">
        <text>ATP + H2O = ADP + phosphate + H(+)</text>
        <dbReference type="Rhea" id="RHEA:13065"/>
        <dbReference type="ChEBI" id="CHEBI:15377"/>
        <dbReference type="ChEBI" id="CHEBI:15378"/>
        <dbReference type="ChEBI" id="CHEBI:30616"/>
        <dbReference type="ChEBI" id="CHEBI:43474"/>
        <dbReference type="ChEBI" id="CHEBI:456216"/>
        <dbReference type="EC" id="3.6.4.13"/>
    </reaction>
</comment>
<organism evidence="13 14">
    <name type="scientific">Halochromatium salexigens</name>
    <name type="common">Chromatium salexigens</name>
    <dbReference type="NCBI Taxonomy" id="49447"/>
    <lineage>
        <taxon>Bacteria</taxon>
        <taxon>Pseudomonadati</taxon>
        <taxon>Pseudomonadota</taxon>
        <taxon>Gammaproteobacteria</taxon>
        <taxon>Chromatiales</taxon>
        <taxon>Chromatiaceae</taxon>
        <taxon>Halochromatium</taxon>
    </lineage>
</organism>
<evidence type="ECO:0000313" key="14">
    <source>
        <dbReference type="Proteomes" id="UP001296967"/>
    </source>
</evidence>
<dbReference type="InterPro" id="IPR014001">
    <property type="entry name" value="Helicase_ATP-bd"/>
</dbReference>
<dbReference type="GO" id="GO:0003676">
    <property type="term" value="F:nucleic acid binding"/>
    <property type="evidence" value="ECO:0007669"/>
    <property type="project" value="InterPro"/>
</dbReference>
<dbReference type="InterPro" id="IPR000629">
    <property type="entry name" value="RNA-helicase_DEAD-box_CS"/>
</dbReference>
<feature type="region of interest" description="Disordered" evidence="9">
    <location>
        <begin position="66"/>
        <end position="97"/>
    </location>
</feature>
<evidence type="ECO:0000256" key="4">
    <source>
        <dbReference type="ARBA" id="ARBA00022806"/>
    </source>
</evidence>
<feature type="domain" description="DEAD-box RNA helicase Q" evidence="12">
    <location>
        <begin position="1"/>
        <end position="29"/>
    </location>
</feature>
<feature type="region of interest" description="Disordered" evidence="9">
    <location>
        <begin position="396"/>
        <end position="559"/>
    </location>
</feature>
<dbReference type="Pfam" id="PF00270">
    <property type="entry name" value="DEAD"/>
    <property type="match status" value="1"/>
</dbReference>
<evidence type="ECO:0000256" key="6">
    <source>
        <dbReference type="ARBA" id="ARBA00047984"/>
    </source>
</evidence>
<dbReference type="GO" id="GO:0003724">
    <property type="term" value="F:RNA helicase activity"/>
    <property type="evidence" value="ECO:0007669"/>
    <property type="project" value="UniProtKB-UniRule"/>
</dbReference>
<dbReference type="PROSITE" id="PS00039">
    <property type="entry name" value="DEAD_ATP_HELICASE"/>
    <property type="match status" value="1"/>
</dbReference>
<evidence type="ECO:0000313" key="13">
    <source>
        <dbReference type="EMBL" id="MBK5931879.1"/>
    </source>
</evidence>
<dbReference type="HAMAP" id="MF_00968">
    <property type="entry name" value="DEAD_helicase_RhlE"/>
    <property type="match status" value="1"/>
</dbReference>
<sequence>MSFDTLGLSAELLRAVREQGYTQPTPIQIKAIPTILGGGDVMAAAQTGTGKTAGFTLPLLQRLSTQTSRRSAERSAGQASGQAGRQPGGRASAGARRPIRALVLTPTRELAAQVQESIQTYGQYLPLRSAVIFGGVKINPQIEQLRRGVDILVATPGRLLDHAGQGTVDLSQVETLILDEADRMLDMGFVNDIKKVLALLPPNHARQNLLFSATFSDDIKRLAERLLNNPELIEAAPRNTTAERIDQVVYPVDRHRKRELLSHMIGANDWRQVLVFTRTKHGANRLAEQLETDGLSAAAIHGNKSQGARTRALAGFKSGDVRVLVATDIAARGLDIDQLPHVVNYELPNVPEDYVHRIGRTGRAGREGQAVSLVCVDEHRLLRDIERLLKRQVPKIIQPGYDPDPSIPPEPIKNGRGGPRPAGAGGRNAAAPGQRPRRAGAGSGRADEQRGQGGHGSGGRYAVSDGDRNVASNGAQGSPNGHHHRADGQAGRRSAGSQTAQRAANGAAPRDGAPRPGSAAAKRGHGRRQGADTSRPSTHRHQRRGRSQETAALLGGRDD</sequence>
<dbReference type="GO" id="GO:0042255">
    <property type="term" value="P:ribosome assembly"/>
    <property type="evidence" value="ECO:0007669"/>
    <property type="project" value="InterPro"/>
</dbReference>
<dbReference type="Pfam" id="PF00271">
    <property type="entry name" value="Helicase_C"/>
    <property type="match status" value="1"/>
</dbReference>
<dbReference type="Gene3D" id="3.40.50.300">
    <property type="entry name" value="P-loop containing nucleotide triphosphate hydrolases"/>
    <property type="match status" value="2"/>
</dbReference>
<dbReference type="PANTHER" id="PTHR47959:SF13">
    <property type="entry name" value="ATP-DEPENDENT RNA HELICASE RHLE"/>
    <property type="match status" value="1"/>
</dbReference>
<dbReference type="EC" id="3.6.4.13" evidence="7"/>
<dbReference type="PANTHER" id="PTHR47959">
    <property type="entry name" value="ATP-DEPENDENT RNA HELICASE RHLE-RELATED"/>
    <property type="match status" value="1"/>
</dbReference>
<dbReference type="FunFam" id="3.40.50.300:FF:000468">
    <property type="entry name" value="ATP-dependent RNA helicase RhlE"/>
    <property type="match status" value="1"/>
</dbReference>
<dbReference type="InterPro" id="IPR027417">
    <property type="entry name" value="P-loop_NTPase"/>
</dbReference>
<evidence type="ECO:0000259" key="12">
    <source>
        <dbReference type="PROSITE" id="PS51195"/>
    </source>
</evidence>
<keyword evidence="7" id="KW-0690">Ribosome biogenesis</keyword>
<dbReference type="InterPro" id="IPR028622">
    <property type="entry name" value="DEAD_helicase_RhlE"/>
</dbReference>
<evidence type="ECO:0000259" key="11">
    <source>
        <dbReference type="PROSITE" id="PS51194"/>
    </source>
</evidence>
<dbReference type="SUPFAM" id="SSF52540">
    <property type="entry name" value="P-loop containing nucleoside triphosphate hydrolases"/>
    <property type="match status" value="1"/>
</dbReference>
<feature type="short sequence motif" description="Q motif" evidence="8">
    <location>
        <begin position="1"/>
        <end position="29"/>
    </location>
</feature>
<comment type="caution">
    <text evidence="13">The sequence shown here is derived from an EMBL/GenBank/DDBJ whole genome shotgun (WGS) entry which is preliminary data.</text>
</comment>
<dbReference type="GO" id="GO:0005524">
    <property type="term" value="F:ATP binding"/>
    <property type="evidence" value="ECO:0007669"/>
    <property type="project" value="UniProtKB-UniRule"/>
</dbReference>
<keyword evidence="5 7" id="KW-0067">ATP-binding</keyword>
<comment type="subcellular location">
    <subcellularLocation>
        <location evidence="7">Cytoplasm</location>
    </subcellularLocation>
</comment>
<feature type="compositionally biased region" description="Gly residues" evidence="9">
    <location>
        <begin position="415"/>
        <end position="426"/>
    </location>
</feature>
<feature type="compositionally biased region" description="Polar residues" evidence="9">
    <location>
        <begin position="470"/>
        <end position="479"/>
    </location>
</feature>
<dbReference type="GO" id="GO:0016787">
    <property type="term" value="F:hydrolase activity"/>
    <property type="evidence" value="ECO:0007669"/>
    <property type="project" value="UniProtKB-KW"/>
</dbReference>
<dbReference type="GO" id="GO:0005829">
    <property type="term" value="C:cytosol"/>
    <property type="evidence" value="ECO:0007669"/>
    <property type="project" value="TreeGrafter"/>
</dbReference>
<gene>
    <name evidence="7" type="primary">rhlE</name>
    <name evidence="13" type="ORF">CCR82_15415</name>
</gene>
<dbReference type="InterPro" id="IPR001650">
    <property type="entry name" value="Helicase_C-like"/>
</dbReference>
<proteinExistence type="inferred from homology"/>
<evidence type="ECO:0000256" key="9">
    <source>
        <dbReference type="SAM" id="MobiDB-lite"/>
    </source>
</evidence>
<keyword evidence="2 7" id="KW-0547">Nucleotide-binding</keyword>
<comment type="function">
    <text evidence="7">DEAD-box RNA helicase involved in ribosome assembly. Has RNA-dependent ATPase activity and unwinds double-stranded RNA.</text>
</comment>
<dbReference type="PROSITE" id="PS51194">
    <property type="entry name" value="HELICASE_CTER"/>
    <property type="match status" value="1"/>
</dbReference>
<feature type="domain" description="Helicase C-terminal" evidence="11">
    <location>
        <begin position="244"/>
        <end position="404"/>
    </location>
</feature>
<dbReference type="FunFam" id="3.40.50.300:FF:000108">
    <property type="entry name" value="ATP-dependent RNA helicase RhlE"/>
    <property type="match status" value="1"/>
</dbReference>
<dbReference type="InterPro" id="IPR011545">
    <property type="entry name" value="DEAD/DEAH_box_helicase_dom"/>
</dbReference>
<keyword evidence="14" id="KW-1185">Reference proteome</keyword>
<dbReference type="CDD" id="cd00268">
    <property type="entry name" value="DEADc"/>
    <property type="match status" value="1"/>
</dbReference>
<dbReference type="InterPro" id="IPR050079">
    <property type="entry name" value="DEAD_box_RNA_helicase"/>
</dbReference>
<evidence type="ECO:0000256" key="1">
    <source>
        <dbReference type="ARBA" id="ARBA00022490"/>
    </source>
</evidence>
<evidence type="ECO:0000256" key="8">
    <source>
        <dbReference type="PROSITE-ProRule" id="PRU00552"/>
    </source>
</evidence>
<dbReference type="SMART" id="SM00490">
    <property type="entry name" value="HELICc"/>
    <property type="match status" value="1"/>
</dbReference>
<evidence type="ECO:0000256" key="5">
    <source>
        <dbReference type="ARBA" id="ARBA00022840"/>
    </source>
</evidence>
<comment type="similarity">
    <text evidence="7">Belongs to the DEAD box helicase family. RhlE subfamily.</text>
</comment>
<keyword evidence="3 7" id="KW-0378">Hydrolase</keyword>
<keyword evidence="1 7" id="KW-0963">Cytoplasm</keyword>